<dbReference type="EMBL" id="CAMPGE010003999">
    <property type="protein sequence ID" value="CAI2362841.1"/>
    <property type="molecule type" value="Genomic_DNA"/>
</dbReference>
<keyword evidence="3" id="KW-1185">Reference proteome</keyword>
<feature type="region of interest" description="Disordered" evidence="1">
    <location>
        <begin position="374"/>
        <end position="401"/>
    </location>
</feature>
<accession>A0AAD1U6E4</accession>
<name>A0AAD1U6E4_EUPCR</name>
<sequence>MFVGKIEDLYSEDGDKGTKKINKTKKPKKKSGSVKKRKKIKREFSPLLNAKRLKNYSIKKIKLLMSQYNRKFKFHSKDHQANPSNSTGNCCHNSGEMEGCRVTFCPFDNISENKGIQRYYNRITPGKKMWIKESTTIGKTSTQIIKEAWEASHKELNLLNLKTLFLRTTSKNLSLEKMIEAKSPKAFHFKFEKPTEENNKIQSFHKSIGIKNRKLLVKANSERKKRLRTATPSFKIEKSFKKVSSFFRDFQGAFMIDDLIEKSPKESKGKSCKSKESNIDLVKVMSNSYINSKDISPSKPQCMKQDAKISGVQRRYIHSRNLQKRPMSGFHTRNRIKSAVGFDTTKHSSKVTGMVFTESYSKFNKDAANFKPSWSPWNTSKSSKRSVKKRPKTCKPPARRDTSTLGVIFNSKMRDSSIKSYEILKGLSDIVQIASQNKSNPEIKKWQNELARARSSENLVEKNNQQILG</sequence>
<evidence type="ECO:0000313" key="3">
    <source>
        <dbReference type="Proteomes" id="UP001295684"/>
    </source>
</evidence>
<dbReference type="AlphaFoldDB" id="A0AAD1U6E4"/>
<gene>
    <name evidence="2" type="ORF">ECRASSUSDP1_LOCUS4169</name>
</gene>
<feature type="region of interest" description="Disordered" evidence="1">
    <location>
        <begin position="1"/>
        <end position="40"/>
    </location>
</feature>
<protein>
    <submittedName>
        <fullName evidence="2">Uncharacterized protein</fullName>
    </submittedName>
</protein>
<feature type="compositionally biased region" description="Basic residues" evidence="1">
    <location>
        <begin position="382"/>
        <end position="393"/>
    </location>
</feature>
<dbReference type="Proteomes" id="UP001295684">
    <property type="component" value="Unassembled WGS sequence"/>
</dbReference>
<proteinExistence type="predicted"/>
<feature type="compositionally biased region" description="Basic and acidic residues" evidence="1">
    <location>
        <begin position="1"/>
        <end position="18"/>
    </location>
</feature>
<feature type="compositionally biased region" description="Basic residues" evidence="1">
    <location>
        <begin position="19"/>
        <end position="40"/>
    </location>
</feature>
<reference evidence="2" key="1">
    <citation type="submission" date="2023-07" db="EMBL/GenBank/DDBJ databases">
        <authorList>
            <consortium name="AG Swart"/>
            <person name="Singh M."/>
            <person name="Singh A."/>
            <person name="Seah K."/>
            <person name="Emmerich C."/>
        </authorList>
    </citation>
    <scope>NUCLEOTIDE SEQUENCE</scope>
    <source>
        <strain evidence="2">DP1</strain>
    </source>
</reference>
<comment type="caution">
    <text evidence="2">The sequence shown here is derived from an EMBL/GenBank/DDBJ whole genome shotgun (WGS) entry which is preliminary data.</text>
</comment>
<evidence type="ECO:0000313" key="2">
    <source>
        <dbReference type="EMBL" id="CAI2362841.1"/>
    </source>
</evidence>
<evidence type="ECO:0000256" key="1">
    <source>
        <dbReference type="SAM" id="MobiDB-lite"/>
    </source>
</evidence>
<organism evidence="2 3">
    <name type="scientific">Euplotes crassus</name>
    <dbReference type="NCBI Taxonomy" id="5936"/>
    <lineage>
        <taxon>Eukaryota</taxon>
        <taxon>Sar</taxon>
        <taxon>Alveolata</taxon>
        <taxon>Ciliophora</taxon>
        <taxon>Intramacronucleata</taxon>
        <taxon>Spirotrichea</taxon>
        <taxon>Hypotrichia</taxon>
        <taxon>Euplotida</taxon>
        <taxon>Euplotidae</taxon>
        <taxon>Moneuplotes</taxon>
    </lineage>
</organism>